<dbReference type="Pfam" id="PF00348">
    <property type="entry name" value="polyprenyl_synt"/>
    <property type="match status" value="1"/>
</dbReference>
<evidence type="ECO:0000256" key="4">
    <source>
        <dbReference type="ARBA" id="ARBA00022723"/>
    </source>
</evidence>
<dbReference type="SUPFAM" id="SSF48576">
    <property type="entry name" value="Terpenoid synthases"/>
    <property type="match status" value="1"/>
</dbReference>
<comment type="similarity">
    <text evidence="2 6">Belongs to the FPP/GGPP synthase family.</text>
</comment>
<dbReference type="GO" id="GO:0046872">
    <property type="term" value="F:metal ion binding"/>
    <property type="evidence" value="ECO:0007669"/>
    <property type="project" value="UniProtKB-KW"/>
</dbReference>
<proteinExistence type="inferred from homology"/>
<dbReference type="eggNOG" id="arCOG01726">
    <property type="taxonomic scope" value="Archaea"/>
</dbReference>
<dbReference type="FunCoup" id="L0A9G2">
    <property type="interactions" value="35"/>
</dbReference>
<dbReference type="GeneID" id="14211539"/>
<keyword evidence="4" id="KW-0479">Metal-binding</keyword>
<evidence type="ECO:0000313" key="7">
    <source>
        <dbReference type="EMBL" id="AFZ70059.1"/>
    </source>
</evidence>
<keyword evidence="8" id="KW-1185">Reference proteome</keyword>
<dbReference type="STRING" id="1056495.Calag_0279"/>
<dbReference type="CDD" id="cd00685">
    <property type="entry name" value="Trans_IPPS_HT"/>
    <property type="match status" value="1"/>
</dbReference>
<dbReference type="InterPro" id="IPR033749">
    <property type="entry name" value="Polyprenyl_synt_CS"/>
</dbReference>
<keyword evidence="5" id="KW-0460">Magnesium</keyword>
<reference evidence="8" key="1">
    <citation type="submission" date="2012-03" db="EMBL/GenBank/DDBJ databases">
        <title>Complete genome of Caldisphaera lagunensis DSM 15908.</title>
        <authorList>
            <person name="Lucas S."/>
            <person name="Copeland A."/>
            <person name="Lapidus A."/>
            <person name="Glavina del Rio T."/>
            <person name="Dalin E."/>
            <person name="Tice H."/>
            <person name="Bruce D."/>
            <person name="Goodwin L."/>
            <person name="Pitluck S."/>
            <person name="Peters L."/>
            <person name="Mikhailova N."/>
            <person name="Teshima H."/>
            <person name="Kyrpides N."/>
            <person name="Mavromatis K."/>
            <person name="Ivanova N."/>
            <person name="Brettin T."/>
            <person name="Detter J.C."/>
            <person name="Han C."/>
            <person name="Larimer F."/>
            <person name="Land M."/>
            <person name="Hauser L."/>
            <person name="Markowitz V."/>
            <person name="Cheng J.-F."/>
            <person name="Hugenholtz P."/>
            <person name="Woyke T."/>
            <person name="Wu D."/>
            <person name="Spring S."/>
            <person name="Schroeder M."/>
            <person name="Brambilla E."/>
            <person name="Klenk H.-P."/>
            <person name="Eisen J.A."/>
        </authorList>
    </citation>
    <scope>NUCLEOTIDE SEQUENCE [LARGE SCALE GENOMIC DNA]</scope>
    <source>
        <strain evidence="8">DSM 15908 / JCM 11604 / IC-154</strain>
    </source>
</reference>
<comment type="cofactor">
    <cofactor evidence="1">
        <name>Mg(2+)</name>
        <dbReference type="ChEBI" id="CHEBI:18420"/>
    </cofactor>
</comment>
<dbReference type="SFLD" id="SFLDS00005">
    <property type="entry name" value="Isoprenoid_Synthase_Type_I"/>
    <property type="match status" value="1"/>
</dbReference>
<dbReference type="InParanoid" id="L0A9G2"/>
<protein>
    <submittedName>
        <fullName evidence="7">Geranylgeranyl pyrophosphate synthase</fullName>
    </submittedName>
</protein>
<dbReference type="SFLD" id="SFLDG01017">
    <property type="entry name" value="Polyprenyl_Transferase_Like"/>
    <property type="match status" value="1"/>
</dbReference>
<dbReference type="Gene3D" id="1.10.600.10">
    <property type="entry name" value="Farnesyl Diphosphate Synthase"/>
    <property type="match status" value="1"/>
</dbReference>
<dbReference type="GO" id="GO:0004659">
    <property type="term" value="F:prenyltransferase activity"/>
    <property type="evidence" value="ECO:0007669"/>
    <property type="project" value="InterPro"/>
</dbReference>
<evidence type="ECO:0000256" key="1">
    <source>
        <dbReference type="ARBA" id="ARBA00001946"/>
    </source>
</evidence>
<evidence type="ECO:0000256" key="5">
    <source>
        <dbReference type="ARBA" id="ARBA00022842"/>
    </source>
</evidence>
<sequence>MSYETLNKISEKYLLLIDSYISDILKGEPELLYKAAMHLIKAGGKRLRPMITLASSKALGGATSEAKAVYYASAVEILHNFSLVHDDIMDNDDFRRGIPTVHKVYGINWALLAGDLMFSYAFLTPYLAIKSGANEKEVSRAVEVIAEGSKKIAEGQGYDILFEKTWDVDEKDYLKMIYLKTGALIEASSKLGGIASNSNDEIIELLGEYGRFTGLAFQIKDDILGVFGDPEKTGKPVYNDLRRGKKTILVLYATSRKKEWKEFFMKLFTGNQSDEEIKEAADIIKESGSLKYAEELAKNYYNNALEKLNSIETLGIIKDEESFKALKELAEFSINRDK</sequence>
<gene>
    <name evidence="7" type="ordered locus">Calag_0279</name>
</gene>
<evidence type="ECO:0000256" key="3">
    <source>
        <dbReference type="ARBA" id="ARBA00022679"/>
    </source>
</evidence>
<dbReference type="PANTHER" id="PTHR12001:SF85">
    <property type="entry name" value="SHORT CHAIN ISOPRENYL DIPHOSPHATE SYNTHASE"/>
    <property type="match status" value="1"/>
</dbReference>
<keyword evidence="3 6" id="KW-0808">Transferase</keyword>
<accession>L0A9G2</accession>
<dbReference type="Proteomes" id="UP000010469">
    <property type="component" value="Chromosome"/>
</dbReference>
<evidence type="ECO:0000256" key="2">
    <source>
        <dbReference type="ARBA" id="ARBA00006706"/>
    </source>
</evidence>
<evidence type="ECO:0000256" key="6">
    <source>
        <dbReference type="RuleBase" id="RU004466"/>
    </source>
</evidence>
<dbReference type="InterPro" id="IPR000092">
    <property type="entry name" value="Polyprenyl_synt"/>
</dbReference>
<dbReference type="HOGENOM" id="CLU_014015_2_1_2"/>
<evidence type="ECO:0000313" key="8">
    <source>
        <dbReference type="Proteomes" id="UP000010469"/>
    </source>
</evidence>
<dbReference type="GO" id="GO:0008299">
    <property type="term" value="P:isoprenoid biosynthetic process"/>
    <property type="evidence" value="ECO:0007669"/>
    <property type="project" value="InterPro"/>
</dbReference>
<dbReference type="InterPro" id="IPR008949">
    <property type="entry name" value="Isoprenoid_synthase_dom_sf"/>
</dbReference>
<dbReference type="OrthoDB" id="26738at2157"/>
<dbReference type="KEGG" id="clg:Calag_0279"/>
<dbReference type="PANTHER" id="PTHR12001">
    <property type="entry name" value="GERANYLGERANYL PYROPHOSPHATE SYNTHASE"/>
    <property type="match status" value="1"/>
</dbReference>
<dbReference type="PROSITE" id="PS00723">
    <property type="entry name" value="POLYPRENYL_SYNTHASE_1"/>
    <property type="match status" value="1"/>
</dbReference>
<dbReference type="EMBL" id="CP003378">
    <property type="protein sequence ID" value="AFZ70059.1"/>
    <property type="molecule type" value="Genomic_DNA"/>
</dbReference>
<dbReference type="RefSeq" id="WP_015231957.1">
    <property type="nucleotide sequence ID" value="NC_019791.1"/>
</dbReference>
<name>L0A9G2_CALLD</name>
<organism evidence="7 8">
    <name type="scientific">Caldisphaera lagunensis (strain DSM 15908 / JCM 11604 / ANMR 0165 / IC-154)</name>
    <dbReference type="NCBI Taxonomy" id="1056495"/>
    <lineage>
        <taxon>Archaea</taxon>
        <taxon>Thermoproteota</taxon>
        <taxon>Thermoprotei</taxon>
        <taxon>Acidilobales</taxon>
        <taxon>Caldisphaeraceae</taxon>
        <taxon>Caldisphaera</taxon>
    </lineage>
</organism>
<dbReference type="AlphaFoldDB" id="L0A9G2"/>